<organism evidence="4 5">
    <name type="scientific">Terasakiella brassicae</name>
    <dbReference type="NCBI Taxonomy" id="1634917"/>
    <lineage>
        <taxon>Bacteria</taxon>
        <taxon>Pseudomonadati</taxon>
        <taxon>Pseudomonadota</taxon>
        <taxon>Alphaproteobacteria</taxon>
        <taxon>Rhodospirillales</taxon>
        <taxon>Terasakiellaceae</taxon>
        <taxon>Terasakiella</taxon>
    </lineage>
</organism>
<comment type="caution">
    <text evidence="4">The sequence shown here is derived from an EMBL/GenBank/DDBJ whole genome shotgun (WGS) entry which is preliminary data.</text>
</comment>
<dbReference type="PANTHER" id="PTHR11579:SF18">
    <property type="entry name" value="PROTEIN-L-ISOASPARTATE O-METHYLTRANSFERASE"/>
    <property type="match status" value="1"/>
</dbReference>
<evidence type="ECO:0000256" key="3">
    <source>
        <dbReference type="ARBA" id="ARBA00030757"/>
    </source>
</evidence>
<reference evidence="4" key="1">
    <citation type="journal article" date="2014" name="Int. J. Syst. Evol. Microbiol.">
        <title>Complete genome sequence of Corynebacterium casei LMG S-19264T (=DSM 44701T), isolated from a smear-ripened cheese.</title>
        <authorList>
            <consortium name="US DOE Joint Genome Institute (JGI-PGF)"/>
            <person name="Walter F."/>
            <person name="Albersmeier A."/>
            <person name="Kalinowski J."/>
            <person name="Ruckert C."/>
        </authorList>
    </citation>
    <scope>NUCLEOTIDE SEQUENCE</scope>
    <source>
        <strain evidence="4">CGMCC 1.15254</strain>
    </source>
</reference>
<dbReference type="GO" id="GO:0005737">
    <property type="term" value="C:cytoplasm"/>
    <property type="evidence" value="ECO:0007669"/>
    <property type="project" value="TreeGrafter"/>
</dbReference>
<dbReference type="SUPFAM" id="SSF53335">
    <property type="entry name" value="S-adenosyl-L-methionine-dependent methyltransferases"/>
    <property type="match status" value="1"/>
</dbReference>
<evidence type="ECO:0000313" key="5">
    <source>
        <dbReference type="Proteomes" id="UP000632498"/>
    </source>
</evidence>
<dbReference type="GO" id="GO:0004719">
    <property type="term" value="F:protein-L-isoaspartate (D-aspartate) O-methyltransferase activity"/>
    <property type="evidence" value="ECO:0007669"/>
    <property type="project" value="InterPro"/>
</dbReference>
<proteinExistence type="inferred from homology"/>
<dbReference type="Gene3D" id="3.40.50.150">
    <property type="entry name" value="Vaccinia Virus protein VP39"/>
    <property type="match status" value="1"/>
</dbReference>
<comment type="similarity">
    <text evidence="1">Belongs to the methyltransferase superfamily. L-isoaspartyl/D-aspartyl protein methyltransferase family.</text>
</comment>
<dbReference type="Pfam" id="PF01135">
    <property type="entry name" value="PCMT"/>
    <property type="match status" value="1"/>
</dbReference>
<dbReference type="RefSeq" id="WP_188659840.1">
    <property type="nucleotide sequence ID" value="NZ_BMHV01000001.1"/>
</dbReference>
<dbReference type="Proteomes" id="UP000632498">
    <property type="component" value="Unassembled WGS sequence"/>
</dbReference>
<dbReference type="PANTHER" id="PTHR11579">
    <property type="entry name" value="PROTEIN-L-ISOASPARTATE O-METHYLTRANSFERASE"/>
    <property type="match status" value="1"/>
</dbReference>
<accession>A0A917BP06</accession>
<evidence type="ECO:0000313" key="4">
    <source>
        <dbReference type="EMBL" id="GGF51446.1"/>
    </source>
</evidence>
<protein>
    <recommendedName>
        <fullName evidence="2">Protein-L-isoaspartate O-methyltransferase</fullName>
    </recommendedName>
    <alternativeName>
        <fullName evidence="3">Protein L-isoaspartyl methyltransferase</fullName>
    </alternativeName>
</protein>
<dbReference type="AlphaFoldDB" id="A0A917BP06"/>
<name>A0A917BP06_9PROT</name>
<gene>
    <name evidence="4" type="ORF">GCM10011332_00800</name>
</gene>
<dbReference type="EMBL" id="BMHV01000001">
    <property type="protein sequence ID" value="GGF51446.1"/>
    <property type="molecule type" value="Genomic_DNA"/>
</dbReference>
<reference evidence="4" key="2">
    <citation type="submission" date="2020-09" db="EMBL/GenBank/DDBJ databases">
        <authorList>
            <person name="Sun Q."/>
            <person name="Zhou Y."/>
        </authorList>
    </citation>
    <scope>NUCLEOTIDE SEQUENCE</scope>
    <source>
        <strain evidence="4">CGMCC 1.15254</strain>
    </source>
</reference>
<dbReference type="CDD" id="cd02440">
    <property type="entry name" value="AdoMet_MTases"/>
    <property type="match status" value="1"/>
</dbReference>
<keyword evidence="5" id="KW-1185">Reference proteome</keyword>
<dbReference type="InterPro" id="IPR000682">
    <property type="entry name" value="PCMT"/>
</dbReference>
<evidence type="ECO:0000256" key="2">
    <source>
        <dbReference type="ARBA" id="ARBA00013346"/>
    </source>
</evidence>
<evidence type="ECO:0000256" key="1">
    <source>
        <dbReference type="ARBA" id="ARBA00005369"/>
    </source>
</evidence>
<sequence>MDYALSRSNMIEGQIKTNRVADPYVLDAMGAVPREVFVPTSKKGVAYIDDALEVGNGRFVLEPMVLARMLETAELDENDIVLDIGCNTGYSTAVLAKIVSMVVAIESDEELATAATKNLSQIGIDNAVVVTGDMKDGVEKQAPYNVILFNGAISQLPDSIKNQLADGGRLLVIEQGKATMSNVCVYTRNGDIFSKHDIMEAGVATLPGFEKESAFTF</sequence>
<dbReference type="InterPro" id="IPR029063">
    <property type="entry name" value="SAM-dependent_MTases_sf"/>
</dbReference>